<dbReference type="EMBL" id="OU963869">
    <property type="protein sequence ID" value="CAH0394427.1"/>
    <property type="molecule type" value="Genomic_DNA"/>
</dbReference>
<dbReference type="AlphaFoldDB" id="A0A9P0ANA8"/>
<organism evidence="2 3">
    <name type="scientific">Bemisia tabaci</name>
    <name type="common">Sweetpotato whitefly</name>
    <name type="synonym">Aleurodes tabaci</name>
    <dbReference type="NCBI Taxonomy" id="7038"/>
    <lineage>
        <taxon>Eukaryota</taxon>
        <taxon>Metazoa</taxon>
        <taxon>Ecdysozoa</taxon>
        <taxon>Arthropoda</taxon>
        <taxon>Hexapoda</taxon>
        <taxon>Insecta</taxon>
        <taxon>Pterygota</taxon>
        <taxon>Neoptera</taxon>
        <taxon>Paraneoptera</taxon>
        <taxon>Hemiptera</taxon>
        <taxon>Sternorrhyncha</taxon>
        <taxon>Aleyrodoidea</taxon>
        <taxon>Aleyrodidae</taxon>
        <taxon>Aleyrodinae</taxon>
        <taxon>Bemisia</taxon>
    </lineage>
</organism>
<accession>A0A9P0ANA8</accession>
<sequence length="694" mass="79630">MFLWSVINQLFFSKRMALPSLHTLMWLIHLIDIIPAQHRFPLDDSGPGFQRLANSPAYIDKTLSIEEFLEHSGNARLITAPAGFGKSLHLRMLQDFFQIPLNKNGSEIPKEWSTAFKIFRSKKIGHSKFLDDFGTRGVVFFDLTVLYGFDNIAEYFAKFRNVLEKAFKQHMYLIQNARSELDFSLNRQVFERCGVLDPYLRINSSTLEVCGSELVQLVQTHFRRRVLLLIDAVSAPFEWVLSNPNTNVWTTKKDCDLDCITDSLQLFISSLVKGNHQVWRSYLTAITGFDMPHNESINNVEFASIFTSRKLAVGFGFTQSELEELTTIFGMNSEHKIVLQRYLKGYSIYQNDESEDVGPIYCPGFVAEYLGEGRGRPRLTPDFAVDYSSLRRLNPFKNLLSPKLFGNQIIRSLKPNTEIQIKNISKIPFKDLMLLREAEITGATKHLKKIQDYFLFYLVEHGYYTGKYIGEKLSIKISNKIARLSLRHEITKIEYYREYLGCSDTAIQEFSDSIDSFDGTQKALDNVKSLVTKTFHRGLVAKLPESELEISAPIYSFLVRSNNANESITDYDDFGDIFVPVPKISGNKTTIIHPPNEVAGLDVTYVKRKNGLGILFGTEFDKEPNKYDVDESYSTAQQILKKMVAMRYYTYFAKDRFKRTALISIHMNLTHVSCCSLYNSFDINSKSRMKMMSS</sequence>
<dbReference type="Pfam" id="PF09820">
    <property type="entry name" value="AAA-ATPase_like"/>
    <property type="match status" value="1"/>
</dbReference>
<dbReference type="PANTHER" id="PTHR34825:SF1">
    <property type="entry name" value="AAA-ATPASE-LIKE DOMAIN-CONTAINING PROTEIN"/>
    <property type="match status" value="1"/>
</dbReference>
<gene>
    <name evidence="2" type="ORF">BEMITA_LOCUS12724</name>
</gene>
<dbReference type="KEGG" id="btab:109044413"/>
<keyword evidence="3" id="KW-1185">Reference proteome</keyword>
<feature type="domain" description="AAA-ATPase-like" evidence="1">
    <location>
        <begin position="55"/>
        <end position="244"/>
    </location>
</feature>
<dbReference type="InterPro" id="IPR018631">
    <property type="entry name" value="AAA-ATPase-like_dom"/>
</dbReference>
<evidence type="ECO:0000259" key="1">
    <source>
        <dbReference type="Pfam" id="PF09820"/>
    </source>
</evidence>
<dbReference type="Proteomes" id="UP001152759">
    <property type="component" value="Chromosome 8"/>
</dbReference>
<evidence type="ECO:0000313" key="2">
    <source>
        <dbReference type="EMBL" id="CAH0394427.1"/>
    </source>
</evidence>
<proteinExistence type="predicted"/>
<name>A0A9P0ANA8_BEMTA</name>
<evidence type="ECO:0000313" key="3">
    <source>
        <dbReference type="Proteomes" id="UP001152759"/>
    </source>
</evidence>
<dbReference type="PANTHER" id="PTHR34825">
    <property type="entry name" value="CONSERVED PROTEIN, WITH A WEAK D-GALACTARATE DEHYDRATASE/ALTRONATE HYDROLASE DOMAIN"/>
    <property type="match status" value="1"/>
</dbReference>
<protein>
    <recommendedName>
        <fullName evidence="1">AAA-ATPase-like domain-containing protein</fullName>
    </recommendedName>
</protein>
<reference evidence="2" key="1">
    <citation type="submission" date="2021-12" db="EMBL/GenBank/DDBJ databases">
        <authorList>
            <person name="King R."/>
        </authorList>
    </citation>
    <scope>NUCLEOTIDE SEQUENCE</scope>
</reference>